<feature type="compositionally biased region" description="Polar residues" evidence="1">
    <location>
        <begin position="130"/>
        <end position="145"/>
    </location>
</feature>
<evidence type="ECO:0000313" key="2">
    <source>
        <dbReference type="EMBL" id="RXK85317.1"/>
    </source>
</evidence>
<accession>A0A4Q1D7P6</accession>
<dbReference type="EMBL" id="SDHZ01000001">
    <property type="protein sequence ID" value="RXK85317.1"/>
    <property type="molecule type" value="Genomic_DNA"/>
</dbReference>
<sequence length="265" mass="28329">MAKQGGPFIFEKTFGCVSLYKRGGIGLARCKSNLTAQRWRKDPAFAGSRKSAGELGAAAAIASPFYNALPQGIRVFSLYHQLVGLAKKLLAAGAPIDDIEQTLALAVIRLRKMEITANANQAGQKHAGQNLLSQKQVQKTSTPSRITAAPGSTKPAAPSVKVLLSHKVVQSPGTPPLYKESHSAHISRHKSLCRRTAGRSASVAALLPQRLNTIAAYKGFKITRAFPCPYLKNVCFLARETNAVTSKNSANTRTSHKIVFPAGVS</sequence>
<keyword evidence="3" id="KW-1185">Reference proteome</keyword>
<organism evidence="2 3">
    <name type="scientific">Filimonas effusa</name>
    <dbReference type="NCBI Taxonomy" id="2508721"/>
    <lineage>
        <taxon>Bacteria</taxon>
        <taxon>Pseudomonadati</taxon>
        <taxon>Bacteroidota</taxon>
        <taxon>Chitinophagia</taxon>
        <taxon>Chitinophagales</taxon>
        <taxon>Chitinophagaceae</taxon>
        <taxon>Filimonas</taxon>
    </lineage>
</organism>
<dbReference type="AlphaFoldDB" id="A0A4Q1D7P6"/>
<reference evidence="2 3" key="1">
    <citation type="submission" date="2019-01" db="EMBL/GenBank/DDBJ databases">
        <title>Filimonas sp. strain TTM-71.</title>
        <authorList>
            <person name="Chen W.-M."/>
        </authorList>
    </citation>
    <scope>NUCLEOTIDE SEQUENCE [LARGE SCALE GENOMIC DNA]</scope>
    <source>
        <strain evidence="2 3">TTM-71</strain>
    </source>
</reference>
<dbReference type="Proteomes" id="UP000290545">
    <property type="component" value="Unassembled WGS sequence"/>
</dbReference>
<proteinExistence type="predicted"/>
<evidence type="ECO:0000313" key="3">
    <source>
        <dbReference type="Proteomes" id="UP000290545"/>
    </source>
</evidence>
<feature type="region of interest" description="Disordered" evidence="1">
    <location>
        <begin position="126"/>
        <end position="154"/>
    </location>
</feature>
<evidence type="ECO:0000256" key="1">
    <source>
        <dbReference type="SAM" id="MobiDB-lite"/>
    </source>
</evidence>
<name>A0A4Q1D7P6_9BACT</name>
<gene>
    <name evidence="2" type="ORF">ESB13_00380</name>
</gene>
<dbReference type="OrthoDB" id="672632at2"/>
<comment type="caution">
    <text evidence="2">The sequence shown here is derived from an EMBL/GenBank/DDBJ whole genome shotgun (WGS) entry which is preliminary data.</text>
</comment>
<protein>
    <submittedName>
        <fullName evidence="2">Uncharacterized protein</fullName>
    </submittedName>
</protein>
<dbReference type="RefSeq" id="WP_129001069.1">
    <property type="nucleotide sequence ID" value="NZ_SDHZ01000001.1"/>
</dbReference>